<keyword evidence="15" id="KW-1185">Reference proteome</keyword>
<keyword evidence="9 12" id="KW-0460">Magnesium</keyword>
<evidence type="ECO:0000256" key="2">
    <source>
        <dbReference type="ARBA" id="ARBA00001946"/>
    </source>
</evidence>
<dbReference type="NCBIfam" id="TIGR01496">
    <property type="entry name" value="DHPS"/>
    <property type="match status" value="1"/>
</dbReference>
<evidence type="ECO:0000256" key="6">
    <source>
        <dbReference type="ARBA" id="ARBA00016919"/>
    </source>
</evidence>
<dbReference type="InterPro" id="IPR045031">
    <property type="entry name" value="DHP_synth-like"/>
</dbReference>
<dbReference type="SUPFAM" id="SSF51717">
    <property type="entry name" value="Dihydropteroate synthetase-like"/>
    <property type="match status" value="1"/>
</dbReference>
<dbReference type="PROSITE" id="PS50972">
    <property type="entry name" value="PTERIN_BINDING"/>
    <property type="match status" value="1"/>
</dbReference>
<dbReference type="GO" id="GO:0005829">
    <property type="term" value="C:cytosol"/>
    <property type="evidence" value="ECO:0007669"/>
    <property type="project" value="TreeGrafter"/>
</dbReference>
<name>A0A969WD65_9GAMM</name>
<reference evidence="14" key="1">
    <citation type="submission" date="2020-03" db="EMBL/GenBank/DDBJ databases">
        <title>Solimonas marina sp. nov., isolated from deep seawater of the Pacific Ocean.</title>
        <authorList>
            <person name="Liu X."/>
            <person name="Lai Q."/>
            <person name="Sun F."/>
            <person name="Gai Y."/>
            <person name="Li G."/>
            <person name="Shao Z."/>
        </authorList>
    </citation>
    <scope>NUCLEOTIDE SEQUENCE</scope>
    <source>
        <strain evidence="14">C16B3</strain>
    </source>
</reference>
<gene>
    <name evidence="14" type="primary">folP</name>
    <name evidence="14" type="ORF">G7Y82_09915</name>
</gene>
<evidence type="ECO:0000256" key="11">
    <source>
        <dbReference type="ARBA" id="ARBA00030193"/>
    </source>
</evidence>
<dbReference type="InterPro" id="IPR000489">
    <property type="entry name" value="Pterin-binding_dom"/>
</dbReference>
<dbReference type="GO" id="GO:0004156">
    <property type="term" value="F:dihydropteroate synthase activity"/>
    <property type="evidence" value="ECO:0007669"/>
    <property type="project" value="UniProtKB-EC"/>
</dbReference>
<comment type="function">
    <text evidence="12">Catalyzes the condensation of para-aminobenzoate (pABA) with 6-hydroxymethyl-7,8-dihydropterin diphosphate (DHPt-PP) to form 7,8-dihydropteroate (H2Pte), the immediate precursor of folate derivatives.</text>
</comment>
<dbReference type="CDD" id="cd00739">
    <property type="entry name" value="DHPS"/>
    <property type="match status" value="1"/>
</dbReference>
<comment type="pathway">
    <text evidence="3 12">Cofactor biosynthesis; tetrahydrofolate biosynthesis; 7,8-dihydrofolate from 2-amino-4-hydroxy-6-hydroxymethyl-7,8-dihydropteridine diphosphate and 4-aminobenzoate: step 1/2.</text>
</comment>
<keyword evidence="10 12" id="KW-0289">Folate biosynthesis</keyword>
<comment type="caution">
    <text evidence="14">The sequence shown here is derived from an EMBL/GenBank/DDBJ whole genome shotgun (WGS) entry which is preliminary data.</text>
</comment>
<evidence type="ECO:0000256" key="8">
    <source>
        <dbReference type="ARBA" id="ARBA00022723"/>
    </source>
</evidence>
<dbReference type="AlphaFoldDB" id="A0A969WD65"/>
<dbReference type="InterPro" id="IPR011005">
    <property type="entry name" value="Dihydropteroate_synth-like_sf"/>
</dbReference>
<comment type="catalytic activity">
    <reaction evidence="1">
        <text>(7,8-dihydropterin-6-yl)methyl diphosphate + 4-aminobenzoate = 7,8-dihydropteroate + diphosphate</text>
        <dbReference type="Rhea" id="RHEA:19949"/>
        <dbReference type="ChEBI" id="CHEBI:17836"/>
        <dbReference type="ChEBI" id="CHEBI:17839"/>
        <dbReference type="ChEBI" id="CHEBI:33019"/>
        <dbReference type="ChEBI" id="CHEBI:72950"/>
        <dbReference type="EC" id="2.5.1.15"/>
    </reaction>
</comment>
<protein>
    <recommendedName>
        <fullName evidence="6 12">Dihydropteroate synthase</fullName>
        <shortName evidence="12">DHPS</shortName>
        <ecNumber evidence="5 12">2.5.1.15</ecNumber>
    </recommendedName>
    <alternativeName>
        <fullName evidence="11 12">Dihydropteroate pyrophosphorylase</fullName>
    </alternativeName>
</protein>
<comment type="cofactor">
    <cofactor evidence="2 12">
        <name>Mg(2+)</name>
        <dbReference type="ChEBI" id="CHEBI:18420"/>
    </cofactor>
</comment>
<evidence type="ECO:0000259" key="13">
    <source>
        <dbReference type="PROSITE" id="PS50972"/>
    </source>
</evidence>
<dbReference type="InterPro" id="IPR006390">
    <property type="entry name" value="DHP_synth_dom"/>
</dbReference>
<evidence type="ECO:0000256" key="1">
    <source>
        <dbReference type="ARBA" id="ARBA00000012"/>
    </source>
</evidence>
<feature type="domain" description="Pterin-binding" evidence="13">
    <location>
        <begin position="13"/>
        <end position="265"/>
    </location>
</feature>
<accession>A0A969WD65</accession>
<dbReference type="PROSITE" id="PS00793">
    <property type="entry name" value="DHPS_2"/>
    <property type="match status" value="1"/>
</dbReference>
<proteinExistence type="inferred from homology"/>
<keyword evidence="7 12" id="KW-0808">Transferase</keyword>
<dbReference type="Gene3D" id="3.20.20.20">
    <property type="entry name" value="Dihydropteroate synthase-like"/>
    <property type="match status" value="1"/>
</dbReference>
<keyword evidence="8 12" id="KW-0479">Metal-binding</keyword>
<sequence length="281" mass="29364">MQLPTRVLSLAEPVVMGILNRTPDSFSDGGRHAALADALAHALAMVADGAGIIDVGGESTRPGAAPVGEAEELDRVVPLIEALRRESDVVISIDTMKPAVMREACAAGAEIINDVYALQAPGAVEAAVASGAAVCLMHMQGEPRTMQAGPHYDDVVNEVRGFLAARVAVCREAGIARERICLDPGIGFGKRLDHNLALLGGVAALALDGYPWLYGVSRKSMFGQLLGRPVDERLPAALAAAAIAVWQGAAIVRTHDVRATVDAVRVAVAARDAGQNRKNMQ</sequence>
<dbReference type="Pfam" id="PF00809">
    <property type="entry name" value="Pterin_bind"/>
    <property type="match status" value="1"/>
</dbReference>
<evidence type="ECO:0000256" key="5">
    <source>
        <dbReference type="ARBA" id="ARBA00012458"/>
    </source>
</evidence>
<evidence type="ECO:0000313" key="14">
    <source>
        <dbReference type="EMBL" id="NKF22635.1"/>
    </source>
</evidence>
<dbReference type="Proteomes" id="UP000653472">
    <property type="component" value="Unassembled WGS sequence"/>
</dbReference>
<evidence type="ECO:0000256" key="12">
    <source>
        <dbReference type="RuleBase" id="RU361205"/>
    </source>
</evidence>
<dbReference type="GO" id="GO:0046872">
    <property type="term" value="F:metal ion binding"/>
    <property type="evidence" value="ECO:0007669"/>
    <property type="project" value="UniProtKB-KW"/>
</dbReference>
<evidence type="ECO:0000256" key="9">
    <source>
        <dbReference type="ARBA" id="ARBA00022842"/>
    </source>
</evidence>
<dbReference type="PANTHER" id="PTHR20941:SF1">
    <property type="entry name" value="FOLIC ACID SYNTHESIS PROTEIN FOL1"/>
    <property type="match status" value="1"/>
</dbReference>
<dbReference type="GO" id="GO:0046654">
    <property type="term" value="P:tetrahydrofolate biosynthetic process"/>
    <property type="evidence" value="ECO:0007669"/>
    <property type="project" value="TreeGrafter"/>
</dbReference>
<dbReference type="GO" id="GO:0046656">
    <property type="term" value="P:folic acid biosynthetic process"/>
    <property type="evidence" value="ECO:0007669"/>
    <property type="project" value="UniProtKB-KW"/>
</dbReference>
<evidence type="ECO:0000313" key="15">
    <source>
        <dbReference type="Proteomes" id="UP000653472"/>
    </source>
</evidence>
<evidence type="ECO:0000256" key="7">
    <source>
        <dbReference type="ARBA" id="ARBA00022679"/>
    </source>
</evidence>
<dbReference type="EC" id="2.5.1.15" evidence="5 12"/>
<dbReference type="PANTHER" id="PTHR20941">
    <property type="entry name" value="FOLATE SYNTHESIS PROTEINS"/>
    <property type="match status" value="1"/>
</dbReference>
<organism evidence="14 15">
    <name type="scientific">Solimonas marina</name>
    <dbReference type="NCBI Taxonomy" id="2714601"/>
    <lineage>
        <taxon>Bacteria</taxon>
        <taxon>Pseudomonadati</taxon>
        <taxon>Pseudomonadota</taxon>
        <taxon>Gammaproteobacteria</taxon>
        <taxon>Nevskiales</taxon>
        <taxon>Nevskiaceae</taxon>
        <taxon>Solimonas</taxon>
    </lineage>
</organism>
<evidence type="ECO:0000256" key="3">
    <source>
        <dbReference type="ARBA" id="ARBA00004763"/>
    </source>
</evidence>
<evidence type="ECO:0000256" key="10">
    <source>
        <dbReference type="ARBA" id="ARBA00022909"/>
    </source>
</evidence>
<dbReference type="EMBL" id="JAAVXB010000004">
    <property type="protein sequence ID" value="NKF22635.1"/>
    <property type="molecule type" value="Genomic_DNA"/>
</dbReference>
<evidence type="ECO:0000256" key="4">
    <source>
        <dbReference type="ARBA" id="ARBA00009503"/>
    </source>
</evidence>
<dbReference type="FunFam" id="3.20.20.20:FF:000006">
    <property type="entry name" value="Dihydropteroate synthase"/>
    <property type="match status" value="1"/>
</dbReference>
<comment type="similarity">
    <text evidence="4 12">Belongs to the DHPS family.</text>
</comment>
<dbReference type="PROSITE" id="PS00792">
    <property type="entry name" value="DHPS_1"/>
    <property type="match status" value="1"/>
</dbReference>